<evidence type="ECO:0000313" key="7">
    <source>
        <dbReference type="EMBL" id="MBW98860.1"/>
    </source>
</evidence>
<evidence type="ECO:0000256" key="2">
    <source>
        <dbReference type="ARBA" id="ARBA00013194"/>
    </source>
</evidence>
<dbReference type="GO" id="GO:0003755">
    <property type="term" value="F:peptidyl-prolyl cis-trans isomerase activity"/>
    <property type="evidence" value="ECO:0007669"/>
    <property type="project" value="UniProtKB-KW"/>
</dbReference>
<dbReference type="InterPro" id="IPR041232">
    <property type="entry name" value="NPL"/>
</dbReference>
<name>A0A2P2JZH8_RHIMU</name>
<feature type="domain" description="Nucleoplasmin-like" evidence="6">
    <location>
        <begin position="3"/>
        <end position="94"/>
    </location>
</feature>
<evidence type="ECO:0000259" key="6">
    <source>
        <dbReference type="Pfam" id="PF17800"/>
    </source>
</evidence>
<evidence type="ECO:0000256" key="1">
    <source>
        <dbReference type="ARBA" id="ARBA00000971"/>
    </source>
</evidence>
<dbReference type="InterPro" id="IPR036824">
    <property type="entry name" value="Nucleoplasmin_core_dom_sf"/>
</dbReference>
<evidence type="ECO:0000256" key="5">
    <source>
        <dbReference type="SAM" id="MobiDB-lite"/>
    </source>
</evidence>
<proteinExistence type="predicted"/>
<feature type="region of interest" description="Disordered" evidence="5">
    <location>
        <begin position="105"/>
        <end position="129"/>
    </location>
</feature>
<organism evidence="7">
    <name type="scientific">Rhizophora mucronata</name>
    <name type="common">Asiatic mangrove</name>
    <dbReference type="NCBI Taxonomy" id="61149"/>
    <lineage>
        <taxon>Eukaryota</taxon>
        <taxon>Viridiplantae</taxon>
        <taxon>Streptophyta</taxon>
        <taxon>Embryophyta</taxon>
        <taxon>Tracheophyta</taxon>
        <taxon>Spermatophyta</taxon>
        <taxon>Magnoliopsida</taxon>
        <taxon>eudicotyledons</taxon>
        <taxon>Gunneridae</taxon>
        <taxon>Pentapetalae</taxon>
        <taxon>rosids</taxon>
        <taxon>fabids</taxon>
        <taxon>Malpighiales</taxon>
        <taxon>Rhizophoraceae</taxon>
        <taxon>Rhizophora</taxon>
    </lineage>
</organism>
<dbReference type="PANTHER" id="PTHR43811">
    <property type="entry name" value="FKBP-TYPE PEPTIDYL-PROLYL CIS-TRANS ISOMERASE FKPA"/>
    <property type="match status" value="1"/>
</dbReference>
<sequence length="174" mass="19603">MGFWGIEVKPGKPHPYHSDNVQGRLYVTQATLGLGSSRERCILQCSVGHKSQIFLCSLLPDRIESCSLNLEFKDELVAFSVIGTRSIHLSGYFVSDEEGDYLRDEYESDSGEDIADTETDESSEYDYDDEFDDHFVVDDDDDDDLEMSLPSPVPKSGGILTFWDNFSCSIDLFL</sequence>
<accession>A0A2P2JZH8</accession>
<dbReference type="Gene3D" id="2.60.120.340">
    <property type="entry name" value="Nucleoplasmin core domain"/>
    <property type="match status" value="1"/>
</dbReference>
<keyword evidence="3" id="KW-0697">Rotamase</keyword>
<dbReference type="AlphaFoldDB" id="A0A2P2JZH8"/>
<feature type="compositionally biased region" description="Acidic residues" evidence="5">
    <location>
        <begin position="106"/>
        <end position="129"/>
    </location>
</feature>
<dbReference type="EC" id="5.2.1.8" evidence="2"/>
<reference evidence="7" key="1">
    <citation type="submission" date="2018-02" db="EMBL/GenBank/DDBJ databases">
        <title>Rhizophora mucronata_Transcriptome.</title>
        <authorList>
            <person name="Meera S.P."/>
            <person name="Sreeshan A."/>
            <person name="Augustine A."/>
        </authorList>
    </citation>
    <scope>NUCLEOTIDE SEQUENCE</scope>
    <source>
        <tissue evidence="7">Leaf</tissue>
    </source>
</reference>
<dbReference type="SUPFAM" id="SSF69203">
    <property type="entry name" value="Nucleoplasmin-like core domain"/>
    <property type="match status" value="1"/>
</dbReference>
<dbReference type="Pfam" id="PF17800">
    <property type="entry name" value="NPL"/>
    <property type="match status" value="1"/>
</dbReference>
<evidence type="ECO:0000256" key="4">
    <source>
        <dbReference type="ARBA" id="ARBA00023235"/>
    </source>
</evidence>
<protein>
    <recommendedName>
        <fullName evidence="2">peptidylprolyl isomerase</fullName>
        <ecNumber evidence="2">5.2.1.8</ecNumber>
    </recommendedName>
</protein>
<dbReference type="PANTHER" id="PTHR43811:SF19">
    <property type="entry name" value="39 KDA FK506-BINDING NUCLEAR PROTEIN"/>
    <property type="match status" value="1"/>
</dbReference>
<comment type="catalytic activity">
    <reaction evidence="1">
        <text>[protein]-peptidylproline (omega=180) = [protein]-peptidylproline (omega=0)</text>
        <dbReference type="Rhea" id="RHEA:16237"/>
        <dbReference type="Rhea" id="RHEA-COMP:10747"/>
        <dbReference type="Rhea" id="RHEA-COMP:10748"/>
        <dbReference type="ChEBI" id="CHEBI:83833"/>
        <dbReference type="ChEBI" id="CHEBI:83834"/>
        <dbReference type="EC" id="5.2.1.8"/>
    </reaction>
</comment>
<dbReference type="EMBL" id="GGEC01018377">
    <property type="protein sequence ID" value="MBW98860.1"/>
    <property type="molecule type" value="Transcribed_RNA"/>
</dbReference>
<evidence type="ECO:0000256" key="3">
    <source>
        <dbReference type="ARBA" id="ARBA00023110"/>
    </source>
</evidence>
<keyword evidence="4" id="KW-0413">Isomerase</keyword>